<proteinExistence type="predicted"/>
<dbReference type="EMBL" id="CP036261">
    <property type="protein sequence ID" value="QDS91065.1"/>
    <property type="molecule type" value="Genomic_DNA"/>
</dbReference>
<dbReference type="KEGG" id="ruv:EC9_52850"/>
<evidence type="ECO:0008006" key="5">
    <source>
        <dbReference type="Google" id="ProtNLM"/>
    </source>
</evidence>
<evidence type="ECO:0000256" key="1">
    <source>
        <dbReference type="SAM" id="MobiDB-lite"/>
    </source>
</evidence>
<accession>A0A517M855</accession>
<dbReference type="OrthoDB" id="224351at2"/>
<gene>
    <name evidence="3" type="ORF">EC9_52850</name>
</gene>
<name>A0A517M855_9BACT</name>
<keyword evidence="4" id="KW-1185">Reference proteome</keyword>
<feature type="chain" id="PRO_5021838082" description="Tetratricopeptide repeat protein" evidence="2">
    <location>
        <begin position="23"/>
        <end position="1036"/>
    </location>
</feature>
<evidence type="ECO:0000313" key="4">
    <source>
        <dbReference type="Proteomes" id="UP000319557"/>
    </source>
</evidence>
<keyword evidence="2" id="KW-0732">Signal</keyword>
<feature type="signal peptide" evidence="2">
    <location>
        <begin position="1"/>
        <end position="22"/>
    </location>
</feature>
<feature type="region of interest" description="Disordered" evidence="1">
    <location>
        <begin position="1013"/>
        <end position="1036"/>
    </location>
</feature>
<evidence type="ECO:0000256" key="2">
    <source>
        <dbReference type="SAM" id="SignalP"/>
    </source>
</evidence>
<reference evidence="3 4" key="1">
    <citation type="submission" date="2019-02" db="EMBL/GenBank/DDBJ databases">
        <title>Deep-cultivation of Planctomycetes and their phenomic and genomic characterization uncovers novel biology.</title>
        <authorList>
            <person name="Wiegand S."/>
            <person name="Jogler M."/>
            <person name="Boedeker C."/>
            <person name="Pinto D."/>
            <person name="Vollmers J."/>
            <person name="Rivas-Marin E."/>
            <person name="Kohn T."/>
            <person name="Peeters S.H."/>
            <person name="Heuer A."/>
            <person name="Rast P."/>
            <person name="Oberbeckmann S."/>
            <person name="Bunk B."/>
            <person name="Jeske O."/>
            <person name="Meyerdierks A."/>
            <person name="Storesund J.E."/>
            <person name="Kallscheuer N."/>
            <person name="Luecker S."/>
            <person name="Lage O.M."/>
            <person name="Pohl T."/>
            <person name="Merkel B.J."/>
            <person name="Hornburger P."/>
            <person name="Mueller R.-W."/>
            <person name="Bruemmer F."/>
            <person name="Labrenz M."/>
            <person name="Spormann A.M."/>
            <person name="Op den Camp H."/>
            <person name="Overmann J."/>
            <person name="Amann R."/>
            <person name="Jetten M.S.M."/>
            <person name="Mascher T."/>
            <person name="Medema M.H."/>
            <person name="Devos D.P."/>
            <person name="Kaster A.-K."/>
            <person name="Ovreas L."/>
            <person name="Rohde M."/>
            <person name="Galperin M.Y."/>
            <person name="Jogler C."/>
        </authorList>
    </citation>
    <scope>NUCLEOTIDE SEQUENCE [LARGE SCALE GENOMIC DNA]</scope>
    <source>
        <strain evidence="3 4">EC9</strain>
    </source>
</reference>
<sequence precursor="true">MQRFCLQIIACWLIGMVIPASAAEPARAFLDGLRARGYHDIALDYLQSLQANPAAPADLKEAIEFERGVTLIEASRSQNDPKLRTKYLSDAETALKAFAKAKPDSPQVNAARSQLAGLIAERARMSVQQANDGGGPKLLQQATKQYNEAAAVLAELNKSVNAELDKIPKVLDSKDRKQAALIQQRTQLRADNLQTQLLAAAIREESAETVPAGSPEQKKYLIEAATLYDEIYKEYRTRLAGLYARMYQGRCNQRLGRLRDALGYYGELLDQPDEPDAFRVLKTKTLRLAMECWLDNSQQKYLEAIKQGDRWIGLARPHEDREPDWLAIRLSLAKAYKMQADDAEESDKRLVSRSIAEARTHAEAVAKVRSEFQDEARRLAARLGGPEDAQVEFVPENFEDAKVAGQEALQAIASSDAAVQQVASELAAAKDEATKKSLQEKLKTSQAAAQSARDKAMRFFRLALALADRDTPQSEVNFVRYFMCYLYYLEQKPFEAALMGEFVARRHPTSAGAVPSAKIALASYVTLYDQADAADADFEADRITTLAMYIADTWPKRPEAAEALTTVIPFVINDGDLTLAKQLTQRIPAGSAGRLQAELQTGQAMWGRYITHSQQVRTWEQEGAPEGTDLAKERAELETLQKGTIELLSAAFASLAAKGPADTTTVTAMLSLAQAYVETLQGPEAVEVLENAQVGPLTLVDKKDPSVSNPVMVEETYRTALRAYIGSLGDNGDAMMEKAKGVMTSMQQAVADDEAGTQRMLSVYISLAQDIERQMKAAQSDDDKRALSVVFEAFLEQLSSGSSDLNVLNWVAETFSSLGAGFTTDGEIGPDAKKYYDQSIAAFENMLQRPDLPEGTATQIKLRMAQVQATTGNFGAALAIFEEVLAKNAMMLNVQVEAAKLLQDWGQQDADKYFDAMNGPGSDAVSVWGWAKIAKTTITYPQFRNTFYEARYEYARSALALALAASRQGAEKDTLLSKAERSLSQTQKLYPTLGGDQWPAKYDETLKEVQTAMGKPAVGLPKIEQPANEADSGESK</sequence>
<dbReference type="AlphaFoldDB" id="A0A517M855"/>
<protein>
    <recommendedName>
        <fullName evidence="5">Tetratricopeptide repeat protein</fullName>
    </recommendedName>
</protein>
<evidence type="ECO:0000313" key="3">
    <source>
        <dbReference type="EMBL" id="QDS91065.1"/>
    </source>
</evidence>
<dbReference type="RefSeq" id="WP_145348765.1">
    <property type="nucleotide sequence ID" value="NZ_CP036261.1"/>
</dbReference>
<dbReference type="Proteomes" id="UP000319557">
    <property type="component" value="Chromosome"/>
</dbReference>
<organism evidence="3 4">
    <name type="scientific">Rosistilla ulvae</name>
    <dbReference type="NCBI Taxonomy" id="1930277"/>
    <lineage>
        <taxon>Bacteria</taxon>
        <taxon>Pseudomonadati</taxon>
        <taxon>Planctomycetota</taxon>
        <taxon>Planctomycetia</taxon>
        <taxon>Pirellulales</taxon>
        <taxon>Pirellulaceae</taxon>
        <taxon>Rosistilla</taxon>
    </lineage>
</organism>